<evidence type="ECO:0000256" key="2">
    <source>
        <dbReference type="ARBA" id="ARBA00022679"/>
    </source>
</evidence>
<dbReference type="InterPro" id="IPR038375">
    <property type="entry name" value="NDUFAF7_sf"/>
</dbReference>
<dbReference type="SUPFAM" id="SSF53335">
    <property type="entry name" value="S-adenosyl-L-methionine-dependent methyltransferases"/>
    <property type="match status" value="1"/>
</dbReference>
<dbReference type="GO" id="GO:0032259">
    <property type="term" value="P:methylation"/>
    <property type="evidence" value="ECO:0007669"/>
    <property type="project" value="UniProtKB-KW"/>
</dbReference>
<reference evidence="3 4" key="1">
    <citation type="journal article" date="2017" name="Int. J. Syst. Evol. Microbiol.">
        <title>Roseitalea porphyridii gen. nov., sp. nov., isolated from a red alga, and reclassification of Hoeflea suaedae Chung et al. 2013 as Pseudohoeflea suaedae gen. nov., comb. nov.</title>
        <authorList>
            <person name="Hyeon J.W."/>
            <person name="Jeong S.E."/>
            <person name="Baek K."/>
            <person name="Jeon C.O."/>
        </authorList>
    </citation>
    <scope>NUCLEOTIDE SEQUENCE [LARGE SCALE GENOMIC DNA]</scope>
    <source>
        <strain evidence="3 4">MA7-20</strain>
    </source>
</reference>
<dbReference type="KEGG" id="rpod:E0E05_13695"/>
<dbReference type="GO" id="GO:0035243">
    <property type="term" value="F:protein-arginine omega-N symmetric methyltransferase activity"/>
    <property type="evidence" value="ECO:0007669"/>
    <property type="project" value="TreeGrafter"/>
</dbReference>
<dbReference type="EMBL" id="CP036532">
    <property type="protein sequence ID" value="QBK31565.1"/>
    <property type="molecule type" value="Genomic_DNA"/>
</dbReference>
<proteinExistence type="predicted"/>
<dbReference type="Gene3D" id="3.40.50.12710">
    <property type="match status" value="1"/>
</dbReference>
<dbReference type="AlphaFoldDB" id="A0A4P6V2Y3"/>
<protein>
    <submittedName>
        <fullName evidence="3">Class I SAM-dependent methyltransferase</fullName>
    </submittedName>
</protein>
<dbReference type="Proteomes" id="UP000293719">
    <property type="component" value="Chromosome"/>
</dbReference>
<evidence type="ECO:0000313" key="3">
    <source>
        <dbReference type="EMBL" id="QBK31565.1"/>
    </source>
</evidence>
<dbReference type="PANTHER" id="PTHR12049:SF7">
    <property type="entry name" value="PROTEIN ARGININE METHYLTRANSFERASE NDUFAF7, MITOCHONDRIAL"/>
    <property type="match status" value="1"/>
</dbReference>
<dbReference type="PANTHER" id="PTHR12049">
    <property type="entry name" value="PROTEIN ARGININE METHYLTRANSFERASE NDUFAF7, MITOCHONDRIAL"/>
    <property type="match status" value="1"/>
</dbReference>
<gene>
    <name evidence="3" type="ORF">E0E05_13695</name>
</gene>
<evidence type="ECO:0000313" key="4">
    <source>
        <dbReference type="Proteomes" id="UP000293719"/>
    </source>
</evidence>
<evidence type="ECO:0000256" key="1">
    <source>
        <dbReference type="ARBA" id="ARBA00022603"/>
    </source>
</evidence>
<keyword evidence="4" id="KW-1185">Reference proteome</keyword>
<dbReference type="RefSeq" id="WP_131617225.1">
    <property type="nucleotide sequence ID" value="NZ_CP036532.1"/>
</dbReference>
<keyword evidence="2 3" id="KW-0808">Transferase</keyword>
<dbReference type="Pfam" id="PF02636">
    <property type="entry name" value="Methyltransf_28"/>
    <property type="match status" value="1"/>
</dbReference>
<dbReference type="GeneID" id="90768356"/>
<dbReference type="OrthoDB" id="9794208at2"/>
<sequence>MTTPLGAILAARIAATGPMPVADYMAECQLHPEHGYYARREPFGPGGDFVTAPEISQLFGEIVGAFGINAWRQAGRPAPFLLAEAGPGRGTLMADIVRTARLDPDFRAAAEICLIEASARLRAVQKTTLGEDGRGAVWHDRLDDLPAQPLLLVANEFFDALPVRQFVRTGQGWRERMVGLDAEGALAFVAGPATLGANDLPPGHASAPEGAVFEIAPAREAVAATIGAHLSAHGGVALLIDYGHLRTAVGDTLQAVRGHEQADPLAEPGLADLTSHVDFEAIARAATAAGATALPPMTQGDFLIGAGILERAGRLGAGKGEAVQRQITDAVERLCGTGAGQMGALFKVLCLTGPGAGPLPPFSAG</sequence>
<dbReference type="InterPro" id="IPR029063">
    <property type="entry name" value="SAM-dependent_MTases_sf"/>
</dbReference>
<accession>A0A4P6V2Y3</accession>
<keyword evidence="1 3" id="KW-0489">Methyltransferase</keyword>
<organism evidence="3 4">
    <name type="scientific">Roseitalea porphyridii</name>
    <dbReference type="NCBI Taxonomy" id="1852022"/>
    <lineage>
        <taxon>Bacteria</taxon>
        <taxon>Pseudomonadati</taxon>
        <taxon>Pseudomonadota</taxon>
        <taxon>Alphaproteobacteria</taxon>
        <taxon>Hyphomicrobiales</taxon>
        <taxon>Ahrensiaceae</taxon>
        <taxon>Roseitalea</taxon>
    </lineage>
</organism>
<dbReference type="InterPro" id="IPR003788">
    <property type="entry name" value="NDUFAF7"/>
</dbReference>
<name>A0A4P6V2Y3_9HYPH</name>